<evidence type="ECO:0000256" key="3">
    <source>
        <dbReference type="ARBA" id="ARBA00012374"/>
    </source>
</evidence>
<evidence type="ECO:0000313" key="15">
    <source>
        <dbReference type="EMBL" id="PWB09061.1"/>
    </source>
</evidence>
<dbReference type="GO" id="GO:0046677">
    <property type="term" value="P:response to antibiotic"/>
    <property type="evidence" value="ECO:0007669"/>
    <property type="project" value="UniProtKB-UniRule"/>
</dbReference>
<organism evidence="15 16">
    <name type="scientific">Paramuribaculum intestinale</name>
    <dbReference type="NCBI Taxonomy" id="2094151"/>
    <lineage>
        <taxon>Bacteria</taxon>
        <taxon>Pseudomonadati</taxon>
        <taxon>Bacteroidota</taxon>
        <taxon>Bacteroidia</taxon>
        <taxon>Bacteroidales</taxon>
        <taxon>Muribaculaceae</taxon>
        <taxon>Paramuribaculum</taxon>
    </lineage>
</organism>
<keyword evidence="14" id="KW-0133">Cell shape</keyword>
<dbReference type="PANTHER" id="PTHR30622:SF2">
    <property type="entry name" value="UNDECAPRENYL-DIPHOSPHATASE"/>
    <property type="match status" value="1"/>
</dbReference>
<dbReference type="EMBL" id="PUBV01000003">
    <property type="protein sequence ID" value="PWB09061.1"/>
    <property type="molecule type" value="Genomic_DNA"/>
</dbReference>
<comment type="catalytic activity">
    <reaction evidence="13 14">
        <text>di-trans,octa-cis-undecaprenyl diphosphate + H2O = di-trans,octa-cis-undecaprenyl phosphate + phosphate + H(+)</text>
        <dbReference type="Rhea" id="RHEA:28094"/>
        <dbReference type="ChEBI" id="CHEBI:15377"/>
        <dbReference type="ChEBI" id="CHEBI:15378"/>
        <dbReference type="ChEBI" id="CHEBI:43474"/>
        <dbReference type="ChEBI" id="CHEBI:58405"/>
        <dbReference type="ChEBI" id="CHEBI:60392"/>
        <dbReference type="EC" id="3.6.1.27"/>
    </reaction>
</comment>
<evidence type="ECO:0000256" key="10">
    <source>
        <dbReference type="ARBA" id="ARBA00023251"/>
    </source>
</evidence>
<keyword evidence="5 14" id="KW-1003">Cell membrane</keyword>
<evidence type="ECO:0000256" key="7">
    <source>
        <dbReference type="ARBA" id="ARBA00022801"/>
    </source>
</evidence>
<comment type="function">
    <text evidence="14">Catalyzes the dephosphorylation of undecaprenyl diphosphate (UPP). Confers resistance to bacitracin.</text>
</comment>
<dbReference type="RefSeq" id="WP_107035082.1">
    <property type="nucleotide sequence ID" value="NZ_CAONGC010000046.1"/>
</dbReference>
<evidence type="ECO:0000256" key="14">
    <source>
        <dbReference type="HAMAP-Rule" id="MF_01006"/>
    </source>
</evidence>
<keyword evidence="14" id="KW-0961">Cell wall biogenesis/degradation</keyword>
<evidence type="ECO:0000256" key="8">
    <source>
        <dbReference type="ARBA" id="ARBA00022989"/>
    </source>
</evidence>
<keyword evidence="10 14" id="KW-0046">Antibiotic resistance</keyword>
<evidence type="ECO:0000256" key="12">
    <source>
        <dbReference type="ARBA" id="ARBA00032932"/>
    </source>
</evidence>
<dbReference type="GO" id="GO:0071555">
    <property type="term" value="P:cell wall organization"/>
    <property type="evidence" value="ECO:0007669"/>
    <property type="project" value="UniProtKB-KW"/>
</dbReference>
<feature type="transmembrane region" description="Helical" evidence="14">
    <location>
        <begin position="196"/>
        <end position="217"/>
    </location>
</feature>
<feature type="transmembrane region" description="Helical" evidence="14">
    <location>
        <begin position="82"/>
        <end position="102"/>
    </location>
</feature>
<dbReference type="GO" id="GO:0050380">
    <property type="term" value="F:undecaprenyl-diphosphatase activity"/>
    <property type="evidence" value="ECO:0007669"/>
    <property type="project" value="UniProtKB-UniRule"/>
</dbReference>
<dbReference type="HAMAP" id="MF_01006">
    <property type="entry name" value="Undec_diphosphatase"/>
    <property type="match status" value="1"/>
</dbReference>
<feature type="transmembrane region" description="Helical" evidence="14">
    <location>
        <begin position="229"/>
        <end position="250"/>
    </location>
</feature>
<evidence type="ECO:0000256" key="1">
    <source>
        <dbReference type="ARBA" id="ARBA00004651"/>
    </source>
</evidence>
<keyword evidence="7 14" id="KW-0378">Hydrolase</keyword>
<sequence length="279" mass="30052">MDWIDALILGLVQGLAEYLPISSSGHLEICREVLGLQLAGAEALEFDTALHVATVLSTIVVLWRKFVPLCVSFFTWRRDDNFSYVCKILVSCIPVAIVGVFFKDTVESFFGGSLTLVGCCLLVTAALLSFAYFFRTRPTLEQAVADGSSKDPGHGVRWIDAVAMGIAQSIAVLPGLSRSGTTIATGISMGARRSAVAEFSFFMVIIPILGEALLNVMDMASGESAVINTIGWLPLTVGFVASFVSGCAACKWMIEIVKRGKLVWFAVYCVAMGLVCILW</sequence>
<evidence type="ECO:0000256" key="9">
    <source>
        <dbReference type="ARBA" id="ARBA00023136"/>
    </source>
</evidence>
<comment type="subcellular location">
    <subcellularLocation>
        <location evidence="1 14">Cell membrane</location>
        <topology evidence="1 14">Multi-pass membrane protein</topology>
    </subcellularLocation>
</comment>
<dbReference type="PANTHER" id="PTHR30622">
    <property type="entry name" value="UNDECAPRENYL-DIPHOSPHATASE"/>
    <property type="match status" value="1"/>
</dbReference>
<dbReference type="GO" id="GO:0009252">
    <property type="term" value="P:peptidoglycan biosynthetic process"/>
    <property type="evidence" value="ECO:0007669"/>
    <property type="project" value="UniProtKB-KW"/>
</dbReference>
<comment type="caution">
    <text evidence="15">The sequence shown here is derived from an EMBL/GenBank/DDBJ whole genome shotgun (WGS) entry which is preliminary data.</text>
</comment>
<dbReference type="Proteomes" id="UP000244925">
    <property type="component" value="Unassembled WGS sequence"/>
</dbReference>
<evidence type="ECO:0000256" key="5">
    <source>
        <dbReference type="ARBA" id="ARBA00022475"/>
    </source>
</evidence>
<reference evidence="16" key="1">
    <citation type="submission" date="2018-02" db="EMBL/GenBank/DDBJ databases">
        <authorList>
            <person name="Clavel T."/>
            <person name="Strowig T."/>
        </authorList>
    </citation>
    <scope>NUCLEOTIDE SEQUENCE [LARGE SCALE GENOMIC DNA]</scope>
    <source>
        <strain evidence="16">DSM 100764</strain>
    </source>
</reference>
<feature type="transmembrane region" description="Helical" evidence="14">
    <location>
        <begin position="114"/>
        <end position="135"/>
    </location>
</feature>
<dbReference type="InterPro" id="IPR003824">
    <property type="entry name" value="UppP"/>
</dbReference>
<dbReference type="EC" id="3.6.1.27" evidence="3 14"/>
<evidence type="ECO:0000256" key="13">
    <source>
        <dbReference type="ARBA" id="ARBA00047594"/>
    </source>
</evidence>
<keyword evidence="9 14" id="KW-0472">Membrane</keyword>
<evidence type="ECO:0000313" key="16">
    <source>
        <dbReference type="Proteomes" id="UP000244925"/>
    </source>
</evidence>
<keyword evidence="8 14" id="KW-1133">Transmembrane helix</keyword>
<comment type="similarity">
    <text evidence="2 14">Belongs to the UppP family.</text>
</comment>
<evidence type="ECO:0000256" key="11">
    <source>
        <dbReference type="ARBA" id="ARBA00032707"/>
    </source>
</evidence>
<proteinExistence type="inferred from homology"/>
<keyword evidence="14" id="KW-0573">Peptidoglycan synthesis</keyword>
<protein>
    <recommendedName>
        <fullName evidence="4 14">Undecaprenyl-diphosphatase</fullName>
        <ecNumber evidence="3 14">3.6.1.27</ecNumber>
    </recommendedName>
    <alternativeName>
        <fullName evidence="12 14">Bacitracin resistance protein</fullName>
    </alternativeName>
    <alternativeName>
        <fullName evidence="11 14">Undecaprenyl pyrophosphate phosphatase</fullName>
    </alternativeName>
</protein>
<evidence type="ECO:0000256" key="4">
    <source>
        <dbReference type="ARBA" id="ARBA00021581"/>
    </source>
</evidence>
<evidence type="ECO:0000256" key="6">
    <source>
        <dbReference type="ARBA" id="ARBA00022692"/>
    </source>
</evidence>
<keyword evidence="6 14" id="KW-0812">Transmembrane</keyword>
<keyword evidence="16" id="KW-1185">Reference proteome</keyword>
<feature type="transmembrane region" description="Helical" evidence="14">
    <location>
        <begin position="262"/>
        <end position="278"/>
    </location>
</feature>
<evidence type="ECO:0000256" key="2">
    <source>
        <dbReference type="ARBA" id="ARBA00010621"/>
    </source>
</evidence>
<name>A0A2V1J0U6_9BACT</name>
<dbReference type="AlphaFoldDB" id="A0A2V1J0U6"/>
<dbReference type="GO" id="GO:0008360">
    <property type="term" value="P:regulation of cell shape"/>
    <property type="evidence" value="ECO:0007669"/>
    <property type="project" value="UniProtKB-KW"/>
</dbReference>
<gene>
    <name evidence="14" type="primary">uppP</name>
    <name evidence="15" type="ORF">C5O25_02100</name>
</gene>
<dbReference type="Pfam" id="PF02673">
    <property type="entry name" value="BacA"/>
    <property type="match status" value="1"/>
</dbReference>
<dbReference type="GO" id="GO:0005886">
    <property type="term" value="C:plasma membrane"/>
    <property type="evidence" value="ECO:0007669"/>
    <property type="project" value="UniProtKB-SubCell"/>
</dbReference>
<dbReference type="GeneID" id="93423425"/>
<accession>A0A2V1J0U6</accession>
<comment type="miscellaneous">
    <text evidence="14">Bacitracin is thought to be involved in the inhibition of peptidoglycan synthesis by sequestering undecaprenyl diphosphate, thereby reducing the pool of lipid carrier available.</text>
</comment>